<feature type="region of interest" description="Disordered" evidence="1">
    <location>
        <begin position="375"/>
        <end position="395"/>
    </location>
</feature>
<sequence>MSVRHSSLVADAEEYDREHGRPVPAAHTADGYHAEPETTTHVPHGYPDPASLSSSYGYPDQINSGITYGHAAPATTSISHGHVSPATISSASLVTHPSEGTSADPRVTRIKTAHNDGSAKPVITSTNGAVPQNNRPVPGGAAAPTESHALATANHEEKGIAQLNGLRADGSKEVKDLGWNAPPEKVPAPLVGGLPNEELWMLVRRFDKQICHVKATPYPPPGGLDLNVAAEDEFSPDKLRANVERLYMTVVVGLAGFAKHIARLRSWSETRRSSAFCLAYFIAWAFDMLMPLVFTTLIILVVYPPSRNYLFPPAPLALVDAATGGIKKPTAGVLGSHNSLTGAPEKHHGEAVEQEAHNFVASFGAIALSSVAGKNHNNETQEKDSKAENSAPDPTDLAMKMADAKESASGDDASVAHDKAKKPVEEAMWEKARPAMHIIGDVADTWERFHNALSPTPPFPKHKARLRLAGSVLVPILAVSIVANSWIVIKATQFFIGAGFFGDPLIQRGLVWLNQNVPNWQEYLDIRNTLLKSVPTNAQLTLTLLRIGESSRAPLPPPPSQEVSKAPTHTAKPLDTENLPLDASQGEVEDAIHPDTPPLTPPPEEEDHNEHKTSKGKKILNFFKGTTKTGVNTALSTDPLKASIGSKAAQNRLGAVPHSKQDLPEAGPVEFPCRHKGKKGTLYIITSAASPSVSFSYEKHDDRPEFAIAVPEIRELRKVGGLGWKSKLVVGWSMDRDVVDGIEIIDKMDRKYLLTAVALRDELFNRLVAMGGQKWESW</sequence>
<reference evidence="3 4" key="1">
    <citation type="journal article" date="2013" name="PLoS Genet.">
        <title>The genome and development-dependent transcriptomes of Pyronema confluens: a window into fungal evolution.</title>
        <authorList>
            <person name="Traeger S."/>
            <person name="Altegoer F."/>
            <person name="Freitag M."/>
            <person name="Gabaldon T."/>
            <person name="Kempken F."/>
            <person name="Kumar A."/>
            <person name="Marcet-Houben M."/>
            <person name="Poggeler S."/>
            <person name="Stajich J.E."/>
            <person name="Nowrousian M."/>
        </authorList>
    </citation>
    <scope>NUCLEOTIDE SEQUENCE [LARGE SCALE GENOMIC DNA]</scope>
    <source>
        <strain evidence="4">CBS 100304</strain>
        <tissue evidence="3">Vegetative mycelium</tissue>
    </source>
</reference>
<evidence type="ECO:0000313" key="3">
    <source>
        <dbReference type="EMBL" id="CCX32758.1"/>
    </source>
</evidence>
<organism evidence="3 4">
    <name type="scientific">Pyronema omphalodes (strain CBS 100304)</name>
    <name type="common">Pyronema confluens</name>
    <dbReference type="NCBI Taxonomy" id="1076935"/>
    <lineage>
        <taxon>Eukaryota</taxon>
        <taxon>Fungi</taxon>
        <taxon>Dikarya</taxon>
        <taxon>Ascomycota</taxon>
        <taxon>Pezizomycotina</taxon>
        <taxon>Pezizomycetes</taxon>
        <taxon>Pezizales</taxon>
        <taxon>Pyronemataceae</taxon>
        <taxon>Pyronema</taxon>
    </lineage>
</organism>
<feature type="transmembrane region" description="Helical" evidence="2">
    <location>
        <begin position="278"/>
        <end position="303"/>
    </location>
</feature>
<feature type="compositionally biased region" description="Polar residues" evidence="1">
    <location>
        <begin position="123"/>
        <end position="132"/>
    </location>
</feature>
<feature type="region of interest" description="Disordered" evidence="1">
    <location>
        <begin position="112"/>
        <end position="132"/>
    </location>
</feature>
<dbReference type="OMA" id="LGWNEPK"/>
<feature type="transmembrane region" description="Helical" evidence="2">
    <location>
        <begin position="468"/>
        <end position="489"/>
    </location>
</feature>
<keyword evidence="2" id="KW-1133">Transmembrane helix</keyword>
<name>U4LLF1_PYROM</name>
<gene>
    <name evidence="3" type="ORF">PCON_13609</name>
</gene>
<protein>
    <submittedName>
        <fullName evidence="3">Uncharacterized protein</fullName>
    </submittedName>
</protein>
<keyword evidence="2" id="KW-0812">Transmembrane</keyword>
<feature type="compositionally biased region" description="Basic and acidic residues" evidence="1">
    <location>
        <begin position="376"/>
        <end position="387"/>
    </location>
</feature>
<dbReference type="OrthoDB" id="1708389at2759"/>
<evidence type="ECO:0000313" key="4">
    <source>
        <dbReference type="Proteomes" id="UP000018144"/>
    </source>
</evidence>
<dbReference type="EMBL" id="HF935907">
    <property type="protein sequence ID" value="CCX32758.1"/>
    <property type="molecule type" value="Genomic_DNA"/>
</dbReference>
<accession>U4LLF1</accession>
<keyword evidence="4" id="KW-1185">Reference proteome</keyword>
<dbReference type="Pfam" id="PF11696">
    <property type="entry name" value="DUF3292"/>
    <property type="match status" value="1"/>
</dbReference>
<dbReference type="PANTHER" id="PTHR38694">
    <property type="entry name" value="CONSERVED EXPRESSED PROTEIN"/>
    <property type="match status" value="1"/>
</dbReference>
<evidence type="ECO:0000256" key="2">
    <source>
        <dbReference type="SAM" id="Phobius"/>
    </source>
</evidence>
<evidence type="ECO:0000256" key="1">
    <source>
        <dbReference type="SAM" id="MobiDB-lite"/>
    </source>
</evidence>
<dbReference type="PANTHER" id="PTHR38694:SF1">
    <property type="entry name" value="PEROXIN DOMAIN-CONTAINING PROTEIN"/>
    <property type="match status" value="1"/>
</dbReference>
<dbReference type="Proteomes" id="UP000018144">
    <property type="component" value="Unassembled WGS sequence"/>
</dbReference>
<dbReference type="STRING" id="1076935.U4LLF1"/>
<dbReference type="eggNOG" id="ENOG502QS59">
    <property type="taxonomic scope" value="Eukaryota"/>
</dbReference>
<feature type="region of interest" description="Disordered" evidence="1">
    <location>
        <begin position="551"/>
        <end position="618"/>
    </location>
</feature>
<dbReference type="InterPro" id="IPR021709">
    <property type="entry name" value="DUF3292"/>
</dbReference>
<proteinExistence type="predicted"/>
<keyword evidence="2" id="KW-0472">Membrane</keyword>
<dbReference type="AlphaFoldDB" id="U4LLF1"/>
<feature type="region of interest" description="Disordered" evidence="1">
    <location>
        <begin position="1"/>
        <end position="57"/>
    </location>
</feature>